<reference evidence="1" key="2">
    <citation type="journal article" date="2022" name="New Phytol.">
        <title>Evolutionary transition to the ectomycorrhizal habit in the genomes of a hyperdiverse lineage of mushroom-forming fungi.</title>
        <authorList>
            <person name="Looney B."/>
            <person name="Miyauchi S."/>
            <person name="Morin E."/>
            <person name="Drula E."/>
            <person name="Courty P.E."/>
            <person name="Kohler A."/>
            <person name="Kuo A."/>
            <person name="LaButti K."/>
            <person name="Pangilinan J."/>
            <person name="Lipzen A."/>
            <person name="Riley R."/>
            <person name="Andreopoulos W."/>
            <person name="He G."/>
            <person name="Johnson J."/>
            <person name="Nolan M."/>
            <person name="Tritt A."/>
            <person name="Barry K.W."/>
            <person name="Grigoriev I.V."/>
            <person name="Nagy L.G."/>
            <person name="Hibbett D."/>
            <person name="Henrissat B."/>
            <person name="Matheny P.B."/>
            <person name="Labbe J."/>
            <person name="Martin F.M."/>
        </authorList>
    </citation>
    <scope>NUCLEOTIDE SEQUENCE</scope>
    <source>
        <strain evidence="1">HHB10654</strain>
    </source>
</reference>
<accession>A0ACB8TJW0</accession>
<comment type="caution">
    <text evidence="1">The sequence shown here is derived from an EMBL/GenBank/DDBJ whole genome shotgun (WGS) entry which is preliminary data.</text>
</comment>
<gene>
    <name evidence="1" type="ORF">BV25DRAFT_29762</name>
</gene>
<reference evidence="1" key="1">
    <citation type="submission" date="2021-03" db="EMBL/GenBank/DDBJ databases">
        <authorList>
            <consortium name="DOE Joint Genome Institute"/>
            <person name="Ahrendt S."/>
            <person name="Looney B.P."/>
            <person name="Miyauchi S."/>
            <person name="Morin E."/>
            <person name="Drula E."/>
            <person name="Courty P.E."/>
            <person name="Chicoki N."/>
            <person name="Fauchery L."/>
            <person name="Kohler A."/>
            <person name="Kuo A."/>
            <person name="Labutti K."/>
            <person name="Pangilinan J."/>
            <person name="Lipzen A."/>
            <person name="Riley R."/>
            <person name="Andreopoulos W."/>
            <person name="He G."/>
            <person name="Johnson J."/>
            <person name="Barry K.W."/>
            <person name="Grigoriev I.V."/>
            <person name="Nagy L."/>
            <person name="Hibbett D."/>
            <person name="Henrissat B."/>
            <person name="Matheny P.B."/>
            <person name="Labbe J."/>
            <person name="Martin F."/>
        </authorList>
    </citation>
    <scope>NUCLEOTIDE SEQUENCE</scope>
    <source>
        <strain evidence="1">HHB10654</strain>
    </source>
</reference>
<evidence type="ECO:0000313" key="1">
    <source>
        <dbReference type="EMBL" id="KAI0068726.1"/>
    </source>
</evidence>
<protein>
    <submittedName>
        <fullName evidence="1">Uncharacterized protein</fullName>
    </submittedName>
</protein>
<evidence type="ECO:0000313" key="2">
    <source>
        <dbReference type="Proteomes" id="UP000814140"/>
    </source>
</evidence>
<proteinExistence type="predicted"/>
<organism evidence="1 2">
    <name type="scientific">Artomyces pyxidatus</name>
    <dbReference type="NCBI Taxonomy" id="48021"/>
    <lineage>
        <taxon>Eukaryota</taxon>
        <taxon>Fungi</taxon>
        <taxon>Dikarya</taxon>
        <taxon>Basidiomycota</taxon>
        <taxon>Agaricomycotina</taxon>
        <taxon>Agaricomycetes</taxon>
        <taxon>Russulales</taxon>
        <taxon>Auriscalpiaceae</taxon>
        <taxon>Artomyces</taxon>
    </lineage>
</organism>
<dbReference type="Proteomes" id="UP000814140">
    <property type="component" value="Unassembled WGS sequence"/>
</dbReference>
<sequence>MSSLFGRPELLCVLLALHYALLSAAVTPTAPGPGDVFKAGGDCVIQWDVDETGSCKNLSIDLMSGPNNKMVVVTNVAQGLHGCNSSVSPYTWTCPEVDPYSAIYFYQFSLGGDSTASQWTTRFTIASASGDSDSPEQAQQPDGKDIPWGNGHLSNDNATSSVASSTDTPHDSVSDSPTASATGMIRCHVFSIMIV</sequence>
<dbReference type="EMBL" id="MU277187">
    <property type="protein sequence ID" value="KAI0068726.1"/>
    <property type="molecule type" value="Genomic_DNA"/>
</dbReference>
<keyword evidence="2" id="KW-1185">Reference proteome</keyword>
<name>A0ACB8TJW0_9AGAM</name>